<dbReference type="AlphaFoldDB" id="A0A2M9CQI7"/>
<dbReference type="OrthoDB" id="484214at2"/>
<comment type="caution">
    <text evidence="2">The sequence shown here is derived from an EMBL/GenBank/DDBJ whole genome shotgun (WGS) entry which is preliminary data.</text>
</comment>
<dbReference type="EMBL" id="PGFE01000002">
    <property type="protein sequence ID" value="PJJ74200.1"/>
    <property type="molecule type" value="Genomic_DNA"/>
</dbReference>
<keyword evidence="3" id="KW-1185">Reference proteome</keyword>
<evidence type="ECO:0000313" key="3">
    <source>
        <dbReference type="Proteomes" id="UP000231693"/>
    </source>
</evidence>
<dbReference type="RefSeq" id="WP_100422838.1">
    <property type="nucleotide sequence ID" value="NZ_BOOX01000006.1"/>
</dbReference>
<organism evidence="2 3">
    <name type="scientific">Sediminihabitans luteus</name>
    <dbReference type="NCBI Taxonomy" id="1138585"/>
    <lineage>
        <taxon>Bacteria</taxon>
        <taxon>Bacillati</taxon>
        <taxon>Actinomycetota</taxon>
        <taxon>Actinomycetes</taxon>
        <taxon>Micrococcales</taxon>
        <taxon>Cellulomonadaceae</taxon>
        <taxon>Sediminihabitans</taxon>
    </lineage>
</organism>
<dbReference type="Proteomes" id="UP000231693">
    <property type="component" value="Unassembled WGS sequence"/>
</dbReference>
<sequence>MSARRVVTRSPGAVVALGAGHTSYTDPAHGREVARVLAACPDVRLVLPCQDRDAAYAVLRRRCLETKGTTWTADGHDFLARWLDEPLTRQVATGVVLTAGSTPQHTARAVAASLAPSAAAPTVQGLRRERPRTPRPGA</sequence>
<evidence type="ECO:0008006" key="4">
    <source>
        <dbReference type="Google" id="ProtNLM"/>
    </source>
</evidence>
<accession>A0A2M9CQI7</accession>
<evidence type="ECO:0000313" key="2">
    <source>
        <dbReference type="EMBL" id="PJJ74200.1"/>
    </source>
</evidence>
<reference evidence="2 3" key="1">
    <citation type="submission" date="2017-11" db="EMBL/GenBank/DDBJ databases">
        <title>Genomic Encyclopedia of Archaeal and Bacterial Type Strains, Phase II (KMG-II): From Individual Species to Whole Genera.</title>
        <authorList>
            <person name="Goeker M."/>
        </authorList>
    </citation>
    <scope>NUCLEOTIDE SEQUENCE [LARGE SCALE GENOMIC DNA]</scope>
    <source>
        <strain evidence="2 3">DSM 25478</strain>
    </source>
</reference>
<name>A0A2M9CQI7_9CELL</name>
<feature type="region of interest" description="Disordered" evidence="1">
    <location>
        <begin position="113"/>
        <end position="138"/>
    </location>
</feature>
<proteinExistence type="predicted"/>
<feature type="compositionally biased region" description="Low complexity" evidence="1">
    <location>
        <begin position="113"/>
        <end position="123"/>
    </location>
</feature>
<protein>
    <recommendedName>
        <fullName evidence="4">Shikimate kinase</fullName>
    </recommendedName>
</protein>
<evidence type="ECO:0000256" key="1">
    <source>
        <dbReference type="SAM" id="MobiDB-lite"/>
    </source>
</evidence>
<gene>
    <name evidence="2" type="ORF">CLV28_1694</name>
</gene>